<dbReference type="EMBL" id="QPJT01000046">
    <property type="protein sequence ID" value="RCX08089.1"/>
    <property type="molecule type" value="Genomic_DNA"/>
</dbReference>
<reference evidence="1 2" key="1">
    <citation type="submission" date="2018-07" db="EMBL/GenBank/DDBJ databases">
        <title>Genomic Encyclopedia of Type Strains, Phase IV (KMG-IV): sequencing the most valuable type-strain genomes for metagenomic binning, comparative biology and taxonomic classification.</title>
        <authorList>
            <person name="Goeker M."/>
        </authorList>
    </citation>
    <scope>NUCLEOTIDE SEQUENCE [LARGE SCALE GENOMIC DNA]</scope>
    <source>
        <strain evidence="1 2">DSM 27016</strain>
    </source>
</reference>
<accession>A0A369AFI8</accession>
<name>A0A369AFI8_9FIRM</name>
<dbReference type="Proteomes" id="UP000253034">
    <property type="component" value="Unassembled WGS sequence"/>
</dbReference>
<organism evidence="1 2">
    <name type="scientific">Anaerobacterium chartisolvens</name>
    <dbReference type="NCBI Taxonomy" id="1297424"/>
    <lineage>
        <taxon>Bacteria</taxon>
        <taxon>Bacillati</taxon>
        <taxon>Bacillota</taxon>
        <taxon>Clostridia</taxon>
        <taxon>Eubacteriales</taxon>
        <taxon>Oscillospiraceae</taxon>
        <taxon>Anaerobacterium</taxon>
    </lineage>
</organism>
<proteinExistence type="predicted"/>
<evidence type="ECO:0000313" key="1">
    <source>
        <dbReference type="EMBL" id="RCX08089.1"/>
    </source>
</evidence>
<sequence length="61" mass="7162">MLDIKNICTLKDFIENDEYVIRDIVDCNAYSALYFNLIGAYRSYNCYTESSDVIDYVLLMD</sequence>
<dbReference type="AlphaFoldDB" id="A0A369AFI8"/>
<protein>
    <submittedName>
        <fullName evidence="1">Uncharacterized protein</fullName>
    </submittedName>
</protein>
<dbReference type="RefSeq" id="WP_114300304.1">
    <property type="nucleotide sequence ID" value="NZ_QPJT01000046.1"/>
</dbReference>
<gene>
    <name evidence="1" type="ORF">DFR58_14614</name>
</gene>
<evidence type="ECO:0000313" key="2">
    <source>
        <dbReference type="Proteomes" id="UP000253034"/>
    </source>
</evidence>
<comment type="caution">
    <text evidence="1">The sequence shown here is derived from an EMBL/GenBank/DDBJ whole genome shotgun (WGS) entry which is preliminary data.</text>
</comment>
<keyword evidence="2" id="KW-1185">Reference proteome</keyword>